<dbReference type="InterPro" id="IPR050099">
    <property type="entry name" value="SIS_GmhA/DiaA_subfam"/>
</dbReference>
<accession>A0ABW9ZUZ4</accession>
<comment type="caution">
    <text evidence="2">The sequence shown here is derived from an EMBL/GenBank/DDBJ whole genome shotgun (WGS) entry which is preliminary data.</text>
</comment>
<feature type="domain" description="SIS" evidence="1">
    <location>
        <begin position="49"/>
        <end position="213"/>
    </location>
</feature>
<dbReference type="SUPFAM" id="SSF53697">
    <property type="entry name" value="SIS domain"/>
    <property type="match status" value="1"/>
</dbReference>
<dbReference type="PANTHER" id="PTHR30390:SF6">
    <property type="entry name" value="DNAA INITIATOR-ASSOCIATING PROTEIN DIAA"/>
    <property type="match status" value="1"/>
</dbReference>
<evidence type="ECO:0000259" key="1">
    <source>
        <dbReference type="PROSITE" id="PS51464"/>
    </source>
</evidence>
<dbReference type="EMBL" id="JAACJS010000002">
    <property type="protein sequence ID" value="NCI49043.1"/>
    <property type="molecule type" value="Genomic_DNA"/>
</dbReference>
<dbReference type="PANTHER" id="PTHR30390">
    <property type="entry name" value="SEDOHEPTULOSE 7-PHOSPHATE ISOMERASE / DNAA INITIATOR-ASSOCIATING FACTOR FOR REPLICATION INITIATION"/>
    <property type="match status" value="1"/>
</dbReference>
<dbReference type="InterPro" id="IPR001347">
    <property type="entry name" value="SIS_dom"/>
</dbReference>
<dbReference type="Gene3D" id="3.40.50.10490">
    <property type="entry name" value="Glucose-6-phosphate isomerase like protein, domain 1"/>
    <property type="match status" value="1"/>
</dbReference>
<sequence length="218" mass="23815">MAIAFSSDNSLFIKNKTKVSNQFAKQYLQEAAEIISKIDVDQIDKMTALLLELRNNKGRLFLVGVGGGAGHASHAVNDFRKIAGIESYSPSDNVSELTARTNDEGWETTYSAWLQVSNLSSKDMLFVFSVGGGDAERNISANIVNALKLAKETGCKIIGVVGRDGGYTGKVADACVIVPTVNKDYITPHTESFQALVWHLIVSDPRLQQMSNKWESQK</sequence>
<dbReference type="PROSITE" id="PS51464">
    <property type="entry name" value="SIS"/>
    <property type="match status" value="1"/>
</dbReference>
<evidence type="ECO:0000313" key="3">
    <source>
        <dbReference type="Proteomes" id="UP000753802"/>
    </source>
</evidence>
<protein>
    <submittedName>
        <fullName evidence="2">SIS domain-containing protein</fullName>
    </submittedName>
</protein>
<name>A0ABW9ZUZ4_9BACT</name>
<keyword evidence="3" id="KW-1185">Reference proteome</keyword>
<dbReference type="InterPro" id="IPR046348">
    <property type="entry name" value="SIS_dom_sf"/>
</dbReference>
<reference evidence="2 3" key="1">
    <citation type="submission" date="2020-01" db="EMBL/GenBank/DDBJ databases">
        <title>Genome analysis.</title>
        <authorList>
            <person name="Wu S."/>
            <person name="Wang G."/>
        </authorList>
    </citation>
    <scope>NUCLEOTIDE SEQUENCE [LARGE SCALE GENOMIC DNA]</scope>
    <source>
        <strain evidence="2 3">SYL130</strain>
    </source>
</reference>
<evidence type="ECO:0000313" key="2">
    <source>
        <dbReference type="EMBL" id="NCI49043.1"/>
    </source>
</evidence>
<dbReference type="Proteomes" id="UP000753802">
    <property type="component" value="Unassembled WGS sequence"/>
</dbReference>
<dbReference type="Pfam" id="PF13580">
    <property type="entry name" value="SIS_2"/>
    <property type="match status" value="1"/>
</dbReference>
<proteinExistence type="predicted"/>
<dbReference type="CDD" id="cd05006">
    <property type="entry name" value="SIS_GmhA"/>
    <property type="match status" value="1"/>
</dbReference>
<organism evidence="2 3">
    <name type="scientific">Sediminibacterium roseum</name>
    <dbReference type="NCBI Taxonomy" id="1978412"/>
    <lineage>
        <taxon>Bacteria</taxon>
        <taxon>Pseudomonadati</taxon>
        <taxon>Bacteroidota</taxon>
        <taxon>Chitinophagia</taxon>
        <taxon>Chitinophagales</taxon>
        <taxon>Chitinophagaceae</taxon>
        <taxon>Sediminibacterium</taxon>
    </lineage>
</organism>
<dbReference type="InterPro" id="IPR035461">
    <property type="entry name" value="GmhA/DiaA"/>
</dbReference>
<gene>
    <name evidence="2" type="ORF">GWC95_03860</name>
</gene>